<dbReference type="GO" id="GO:0008930">
    <property type="term" value="F:methylthioadenosine nucleosidase activity"/>
    <property type="evidence" value="ECO:0007669"/>
    <property type="project" value="TreeGrafter"/>
</dbReference>
<dbReference type="KEGG" id="rcf:Poly24_16010"/>
<dbReference type="PANTHER" id="PTHR46832">
    <property type="entry name" value="5'-METHYLTHIOADENOSINE/S-ADENOSYLHOMOCYSTEINE NUCLEOSIDASE"/>
    <property type="match status" value="1"/>
</dbReference>
<evidence type="ECO:0000256" key="1">
    <source>
        <dbReference type="NCBIfam" id="TIGR03664"/>
    </source>
</evidence>
<dbReference type="GO" id="GO:0009116">
    <property type="term" value="P:nucleoside metabolic process"/>
    <property type="evidence" value="ECO:0007669"/>
    <property type="project" value="InterPro"/>
</dbReference>
<dbReference type="EC" id="3.2.2.26" evidence="1"/>
<keyword evidence="3" id="KW-0326">Glycosidase</keyword>
<keyword evidence="3" id="KW-0378">Hydrolase</keyword>
<dbReference type="Pfam" id="PF01048">
    <property type="entry name" value="PNP_UDP_1"/>
    <property type="match status" value="1"/>
</dbReference>
<keyword evidence="4" id="KW-1185">Reference proteome</keyword>
<accession>A0A518JQT3</accession>
<dbReference type="AlphaFoldDB" id="A0A518JQT3"/>
<evidence type="ECO:0000259" key="2">
    <source>
        <dbReference type="Pfam" id="PF01048"/>
    </source>
</evidence>
<dbReference type="InterPro" id="IPR019963">
    <property type="entry name" value="FL_hydrolase_MqnB"/>
</dbReference>
<protein>
    <recommendedName>
        <fullName evidence="1">Futalosine hydrolase</fullName>
        <ecNumber evidence="1">3.2.2.26</ecNumber>
    </recommendedName>
</protein>
<dbReference type="SUPFAM" id="SSF53167">
    <property type="entry name" value="Purine and uridine phosphorylases"/>
    <property type="match status" value="1"/>
</dbReference>
<organism evidence="3 4">
    <name type="scientific">Rosistilla carotiformis</name>
    <dbReference type="NCBI Taxonomy" id="2528017"/>
    <lineage>
        <taxon>Bacteria</taxon>
        <taxon>Pseudomonadati</taxon>
        <taxon>Planctomycetota</taxon>
        <taxon>Planctomycetia</taxon>
        <taxon>Pirellulales</taxon>
        <taxon>Pirellulaceae</taxon>
        <taxon>Rosistilla</taxon>
    </lineage>
</organism>
<sequence>MLDPVPDTSVAPRSADFATTSHGLVLVPTLAELNGIRQSLGNPSGIVFELCGFGPIAAAARTASLLAQHRPSRVYLVGIAGAVGTQLSVGQASAFDRVSCYGVGAGSGIRHQSAAELGWNQWSPEAGDSIVIGPPSQPSRHLVSVCSASADAADVQAYRGRFPDALAEDMEGFGVAMACHLNRVGLSIIRGISNVAGDRDKSRWRIAAALNAAGELLRQVIDLDRSNQGTHCG</sequence>
<dbReference type="InterPro" id="IPR000845">
    <property type="entry name" value="Nucleoside_phosphorylase_d"/>
</dbReference>
<feature type="domain" description="Nucleoside phosphorylase" evidence="2">
    <location>
        <begin position="47"/>
        <end position="221"/>
    </location>
</feature>
<dbReference type="Proteomes" id="UP000315082">
    <property type="component" value="Chromosome"/>
</dbReference>
<dbReference type="InterPro" id="IPR035994">
    <property type="entry name" value="Nucleoside_phosphorylase_sf"/>
</dbReference>
<proteinExistence type="predicted"/>
<dbReference type="Gene3D" id="3.40.50.1580">
    <property type="entry name" value="Nucleoside phosphorylase domain"/>
    <property type="match status" value="1"/>
</dbReference>
<dbReference type="PANTHER" id="PTHR46832:SF2">
    <property type="entry name" value="FUTALOSINE HYDROLASE"/>
    <property type="match status" value="1"/>
</dbReference>
<gene>
    <name evidence="3" type="primary">mqnB</name>
    <name evidence="3" type="ORF">Poly24_16010</name>
</gene>
<evidence type="ECO:0000313" key="3">
    <source>
        <dbReference type="EMBL" id="QDV67896.1"/>
    </source>
</evidence>
<dbReference type="GO" id="GO:0005829">
    <property type="term" value="C:cytosol"/>
    <property type="evidence" value="ECO:0007669"/>
    <property type="project" value="TreeGrafter"/>
</dbReference>
<evidence type="ECO:0000313" key="4">
    <source>
        <dbReference type="Proteomes" id="UP000315082"/>
    </source>
</evidence>
<dbReference type="EMBL" id="CP036348">
    <property type="protein sequence ID" value="QDV67896.1"/>
    <property type="molecule type" value="Genomic_DNA"/>
</dbReference>
<reference evidence="3 4" key="1">
    <citation type="submission" date="2019-02" db="EMBL/GenBank/DDBJ databases">
        <title>Deep-cultivation of Planctomycetes and their phenomic and genomic characterization uncovers novel biology.</title>
        <authorList>
            <person name="Wiegand S."/>
            <person name="Jogler M."/>
            <person name="Boedeker C."/>
            <person name="Pinto D."/>
            <person name="Vollmers J."/>
            <person name="Rivas-Marin E."/>
            <person name="Kohn T."/>
            <person name="Peeters S.H."/>
            <person name="Heuer A."/>
            <person name="Rast P."/>
            <person name="Oberbeckmann S."/>
            <person name="Bunk B."/>
            <person name="Jeske O."/>
            <person name="Meyerdierks A."/>
            <person name="Storesund J.E."/>
            <person name="Kallscheuer N."/>
            <person name="Luecker S."/>
            <person name="Lage O.M."/>
            <person name="Pohl T."/>
            <person name="Merkel B.J."/>
            <person name="Hornburger P."/>
            <person name="Mueller R.-W."/>
            <person name="Bruemmer F."/>
            <person name="Labrenz M."/>
            <person name="Spormann A.M."/>
            <person name="Op den Camp H."/>
            <person name="Overmann J."/>
            <person name="Amann R."/>
            <person name="Jetten M.S.M."/>
            <person name="Mascher T."/>
            <person name="Medema M.H."/>
            <person name="Devos D.P."/>
            <person name="Kaster A.-K."/>
            <person name="Ovreas L."/>
            <person name="Rohde M."/>
            <person name="Galperin M.Y."/>
            <person name="Jogler C."/>
        </authorList>
    </citation>
    <scope>NUCLEOTIDE SEQUENCE [LARGE SCALE GENOMIC DNA]</scope>
    <source>
        <strain evidence="3 4">Poly24</strain>
    </source>
</reference>
<dbReference type="RefSeq" id="WP_197452399.1">
    <property type="nucleotide sequence ID" value="NZ_CP036348.1"/>
</dbReference>
<dbReference type="GO" id="GO:0009234">
    <property type="term" value="P:menaquinone biosynthetic process"/>
    <property type="evidence" value="ECO:0007669"/>
    <property type="project" value="UniProtKB-UniRule"/>
</dbReference>
<dbReference type="GO" id="GO:0008782">
    <property type="term" value="F:adenosylhomocysteine nucleosidase activity"/>
    <property type="evidence" value="ECO:0007669"/>
    <property type="project" value="TreeGrafter"/>
</dbReference>
<name>A0A518JQT3_9BACT</name>
<dbReference type="NCBIfam" id="TIGR03664">
    <property type="entry name" value="fut_nucase"/>
    <property type="match status" value="1"/>
</dbReference>
<dbReference type="GO" id="GO:0019284">
    <property type="term" value="P:L-methionine salvage from S-adenosylmethionine"/>
    <property type="evidence" value="ECO:0007669"/>
    <property type="project" value="TreeGrafter"/>
</dbReference>